<dbReference type="Proteomes" id="UP000248924">
    <property type="component" value="Unassembled WGS sequence"/>
</dbReference>
<protein>
    <recommendedName>
        <fullName evidence="4">Fibronectin type-III domain-containing protein</fullName>
    </recommendedName>
</protein>
<accession>A0A2W2DS36</accession>
<dbReference type="OrthoDB" id="614750at2"/>
<evidence type="ECO:0008006" key="4">
    <source>
        <dbReference type="Google" id="ProtNLM"/>
    </source>
</evidence>
<dbReference type="AlphaFoldDB" id="A0A2W2DS36"/>
<proteinExistence type="predicted"/>
<organism evidence="2 3">
    <name type="scientific">Micromonospora craterilacus</name>
    <dbReference type="NCBI Taxonomy" id="1655439"/>
    <lineage>
        <taxon>Bacteria</taxon>
        <taxon>Bacillati</taxon>
        <taxon>Actinomycetota</taxon>
        <taxon>Actinomycetes</taxon>
        <taxon>Micromonosporales</taxon>
        <taxon>Micromonosporaceae</taxon>
        <taxon>Micromonospora</taxon>
    </lineage>
</organism>
<feature type="compositionally biased region" description="Low complexity" evidence="1">
    <location>
        <begin position="1"/>
        <end position="26"/>
    </location>
</feature>
<evidence type="ECO:0000256" key="1">
    <source>
        <dbReference type="SAM" id="MobiDB-lite"/>
    </source>
</evidence>
<dbReference type="RefSeq" id="WP_111216823.1">
    <property type="nucleotide sequence ID" value="NZ_POTY01000178.1"/>
</dbReference>
<evidence type="ECO:0000313" key="3">
    <source>
        <dbReference type="Proteomes" id="UP000248924"/>
    </source>
</evidence>
<name>A0A2W2DS36_9ACTN</name>
<feature type="region of interest" description="Disordered" evidence="1">
    <location>
        <begin position="1"/>
        <end position="39"/>
    </location>
</feature>
<reference evidence="2 3" key="1">
    <citation type="submission" date="2018-01" db="EMBL/GenBank/DDBJ databases">
        <title>Draft genome sequence of Jishengella sp. NA12.</title>
        <authorList>
            <person name="Sahin N."/>
            <person name="Ay H."/>
            <person name="Saygin H."/>
        </authorList>
    </citation>
    <scope>NUCLEOTIDE SEQUENCE [LARGE SCALE GENOMIC DNA]</scope>
    <source>
        <strain evidence="2 3">NA12</strain>
    </source>
</reference>
<evidence type="ECO:0000313" key="2">
    <source>
        <dbReference type="EMBL" id="PZG13393.1"/>
    </source>
</evidence>
<keyword evidence="3" id="KW-1185">Reference proteome</keyword>
<dbReference type="EMBL" id="POTY01000178">
    <property type="protein sequence ID" value="PZG13393.1"/>
    <property type="molecule type" value="Genomic_DNA"/>
</dbReference>
<gene>
    <name evidence="2" type="ORF">C1I95_23800</name>
</gene>
<dbReference type="Gene3D" id="2.60.40.2700">
    <property type="match status" value="1"/>
</dbReference>
<comment type="caution">
    <text evidence="2">The sequence shown here is derived from an EMBL/GenBank/DDBJ whole genome shotgun (WGS) entry which is preliminary data.</text>
</comment>
<sequence length="114" mass="11891">MTASRTGNTAASATSASTGAVAKGSAPKATKKPKITGTAKVGRTVKLSVGTWSPSATSYKYEWRLNGKIIKGATGKSLKLKSSMRNKRITVTVIAKRTGHLDGRATSASVLVRR</sequence>